<reference evidence="2 4" key="1">
    <citation type="submission" date="2016-10" db="EMBL/GenBank/DDBJ databases">
        <authorList>
            <person name="Cai Z."/>
        </authorList>
    </citation>
    <scope>NUCLEOTIDE SEQUENCE [LARGE SCALE GENOMIC DNA]</scope>
    <source>
        <strain evidence="2 4">DSM 25227</strain>
    </source>
</reference>
<dbReference type="Proteomes" id="UP000251571">
    <property type="component" value="Unassembled WGS sequence"/>
</dbReference>
<dbReference type="GO" id="GO:0005506">
    <property type="term" value="F:iron ion binding"/>
    <property type="evidence" value="ECO:0007669"/>
    <property type="project" value="UniProtKB-ARBA"/>
</dbReference>
<dbReference type="Proteomes" id="UP000245839">
    <property type="component" value="Unassembled WGS sequence"/>
</dbReference>
<name>A0A2Y9ARD9_9RHOB</name>
<gene>
    <name evidence="1" type="ORF">BCF38_104159</name>
    <name evidence="2" type="ORF">SAMN05421539_104159</name>
</gene>
<dbReference type="RefSeq" id="WP_109564331.1">
    <property type="nucleotide sequence ID" value="NZ_QGDJ01000004.1"/>
</dbReference>
<dbReference type="GO" id="GO:0016706">
    <property type="term" value="F:2-oxoglutarate-dependent dioxygenase activity"/>
    <property type="evidence" value="ECO:0007669"/>
    <property type="project" value="UniProtKB-ARBA"/>
</dbReference>
<evidence type="ECO:0000313" key="4">
    <source>
        <dbReference type="Proteomes" id="UP000251571"/>
    </source>
</evidence>
<keyword evidence="3" id="KW-1185">Reference proteome</keyword>
<reference evidence="1 3" key="2">
    <citation type="submission" date="2018-03" db="EMBL/GenBank/DDBJ databases">
        <title>Genomic Encyclopedia of Archaeal and Bacterial Type Strains, Phase II (KMG-II): from individual species to whole genera.</title>
        <authorList>
            <person name="Goeker M."/>
        </authorList>
    </citation>
    <scope>NUCLEOTIDE SEQUENCE [LARGE SCALE GENOMIC DNA]</scope>
    <source>
        <strain evidence="1 3">DSM 25227</strain>
    </source>
</reference>
<keyword evidence="2" id="KW-0223">Dioxygenase</keyword>
<dbReference type="EMBL" id="UETC01000004">
    <property type="protein sequence ID" value="SSA45888.1"/>
    <property type="molecule type" value="Genomic_DNA"/>
</dbReference>
<dbReference type="SUPFAM" id="SSF51197">
    <property type="entry name" value="Clavaminate synthase-like"/>
    <property type="match status" value="1"/>
</dbReference>
<evidence type="ECO:0000313" key="3">
    <source>
        <dbReference type="Proteomes" id="UP000245839"/>
    </source>
</evidence>
<dbReference type="AlphaFoldDB" id="A0A2Y9ARD9"/>
<evidence type="ECO:0000313" key="2">
    <source>
        <dbReference type="EMBL" id="SSA45888.1"/>
    </source>
</evidence>
<keyword evidence="2" id="KW-0560">Oxidoreductase</keyword>
<organism evidence="2 4">
    <name type="scientific">Jannaschia seohaensis</name>
    <dbReference type="NCBI Taxonomy" id="475081"/>
    <lineage>
        <taxon>Bacteria</taxon>
        <taxon>Pseudomonadati</taxon>
        <taxon>Pseudomonadota</taxon>
        <taxon>Alphaproteobacteria</taxon>
        <taxon>Rhodobacterales</taxon>
        <taxon>Roseobacteraceae</taxon>
        <taxon>Jannaschia</taxon>
    </lineage>
</organism>
<dbReference type="InterPro" id="IPR008775">
    <property type="entry name" value="Phytyl_CoA_dOase-like"/>
</dbReference>
<dbReference type="Pfam" id="PF05721">
    <property type="entry name" value="PhyH"/>
    <property type="match status" value="1"/>
</dbReference>
<proteinExistence type="predicted"/>
<dbReference type="PANTHER" id="PTHR20883:SF14">
    <property type="entry name" value="PHYTANOYL-COA DIOXYGENASE"/>
    <property type="match status" value="1"/>
</dbReference>
<accession>A0A2Y9ARD9</accession>
<evidence type="ECO:0000313" key="1">
    <source>
        <dbReference type="EMBL" id="PWJ19226.1"/>
    </source>
</evidence>
<sequence length="303" mass="33209">MLSATQIEEFHRRGCLVVEDIVPAVVRDAVESEYAALIREMAEGLGLGWRGNFLETLRAVHLAGHDWFQPLDITLPGSRIEADTPFHYGPAVHDLICNEALLDLAEAIVGPRITSNPIQHLRIKPPSETVAADAPVHTTVTAWHQDRAVAHAEADATDIVTVWVAMTDATPENGCLIAQPFDGPQAMLPHCPLDQTAIPSGYLTPARAEPLPVRAGGVVLLHPMVPHAALDNRTDGFRWSFDLRYQHTGQPTGRAHFPSFPVRPGPAPDWRAVREMWLDARAACAQVPHIPIHRWTSDSPNCA</sequence>
<dbReference type="OrthoDB" id="2553118at2"/>
<dbReference type="PANTHER" id="PTHR20883">
    <property type="entry name" value="PHYTANOYL-COA DIOXYGENASE DOMAIN CONTAINING 1"/>
    <property type="match status" value="1"/>
</dbReference>
<dbReference type="EMBL" id="QGDJ01000004">
    <property type="protein sequence ID" value="PWJ19226.1"/>
    <property type="molecule type" value="Genomic_DNA"/>
</dbReference>
<protein>
    <submittedName>
        <fullName evidence="2">Phytanoyl-CoA dioxygenase (PhyH)</fullName>
    </submittedName>
    <submittedName>
        <fullName evidence="1">Phytanoyl-CoA dioxygenase PhyH</fullName>
    </submittedName>
</protein>
<dbReference type="Gene3D" id="2.60.120.620">
    <property type="entry name" value="q2cbj1_9rhob like domain"/>
    <property type="match status" value="1"/>
</dbReference>